<dbReference type="PANTHER" id="PTHR39210">
    <property type="entry name" value="HEPARIN-SULFATE LYASE"/>
    <property type="match status" value="1"/>
</dbReference>
<gene>
    <name evidence="6" type="ORF">QJ521_02300</name>
</gene>
<evidence type="ECO:0000313" key="6">
    <source>
        <dbReference type="EMBL" id="MDI6452384.1"/>
    </source>
</evidence>
<comment type="subcellular location">
    <subcellularLocation>
        <location evidence="1">Periplasm</location>
    </subcellularLocation>
</comment>
<evidence type="ECO:0000256" key="1">
    <source>
        <dbReference type="ARBA" id="ARBA00004418"/>
    </source>
</evidence>
<dbReference type="InterPro" id="IPR012480">
    <property type="entry name" value="Hepar_II_III_C"/>
</dbReference>
<keyword evidence="7" id="KW-1185">Reference proteome</keyword>
<dbReference type="EMBL" id="JASCXW010000004">
    <property type="protein sequence ID" value="MDI6452384.1"/>
    <property type="molecule type" value="Genomic_DNA"/>
</dbReference>
<proteinExistence type="predicted"/>
<accession>A0AAW6U737</accession>
<reference evidence="6" key="1">
    <citation type="submission" date="2023-05" db="EMBL/GenBank/DDBJ databases">
        <title>Mariniplasma microaerophilum sp. nov., a novel anaerobic mollicute isolated from terrestrial mud volcano, Taman Peninsula, Russia.</title>
        <authorList>
            <person name="Khomyakova M.A."/>
            <person name="Merkel A.Y."/>
            <person name="Slobodkin A.I."/>
        </authorList>
    </citation>
    <scope>NUCLEOTIDE SEQUENCE</scope>
    <source>
        <strain evidence="6">M4Ah</strain>
    </source>
</reference>
<evidence type="ECO:0000256" key="3">
    <source>
        <dbReference type="ARBA" id="ARBA00022764"/>
    </source>
</evidence>
<dbReference type="GO" id="GO:0042597">
    <property type="term" value="C:periplasmic space"/>
    <property type="evidence" value="ECO:0007669"/>
    <property type="project" value="UniProtKB-SubCell"/>
</dbReference>
<sequence>MSKLAISRIHKFLTKYGVLSGPFHLIKWWKTKRQFSKYAIFFSNLNFQNVKITQKKINFNKFYTGQITEETSQILNGKRQILFYNENDNIKNVDAKNKWELNRFQHICILALNNSNFKVTDYINQEIQSNMDVLTGTNAMEVSISLINFITYFQISSSENNINIEIVLKFMVKAMNYILKNIEIGIKYSSNHYFFNLLGILWYLENTEYNEKLANLKKISYKELVKFLDKSILEDGSYFEGSTYYHKYINESLMLFMVFNKDSNMYNLLMKYSEKLFRFTKYSSMNDQLIGIGDNDSGRLFALPQYFNYSSTNLELIYRLATELGISTDYSYSSFSNNPKLLNKNNMQSFGLLKLENEKWSIAIRASNATSRTSTKIVNCHFHNDQFSIIANYKNIPLFIEKGTYSYVSDNQFRKVNMETKAHNSLFIKGIEPNLITNDWRCFARLDKAVIRVFDSTKAMLEHNDYKEFTHQREIEINHSFIIKDRVIYAENATIADIYLQFYLHPSTTVDVVDKNVIILNLNNLYNIRFKSANNSIISLSESTVSTEYGCIQKTLLISVKLNKVDVEKHMDNLIFVEVI</sequence>
<dbReference type="RefSeq" id="WP_282838799.1">
    <property type="nucleotide sequence ID" value="NZ_JASCXW010000004.1"/>
</dbReference>
<dbReference type="Gene3D" id="1.50.10.100">
    <property type="entry name" value="Chondroitin AC/alginate lyase"/>
    <property type="match status" value="1"/>
</dbReference>
<evidence type="ECO:0000259" key="5">
    <source>
        <dbReference type="Pfam" id="PF07940"/>
    </source>
</evidence>
<comment type="caution">
    <text evidence="6">The sequence shown here is derived from an EMBL/GenBank/DDBJ whole genome shotgun (WGS) entry which is preliminary data.</text>
</comment>
<organism evidence="6 7">
    <name type="scientific">Peloplasma aerotolerans</name>
    <dbReference type="NCBI Taxonomy" id="3044389"/>
    <lineage>
        <taxon>Bacteria</taxon>
        <taxon>Bacillati</taxon>
        <taxon>Mycoplasmatota</taxon>
        <taxon>Mollicutes</taxon>
        <taxon>Acholeplasmatales</taxon>
        <taxon>Acholeplasmataceae</taxon>
        <taxon>Peloplasma</taxon>
    </lineage>
</organism>
<dbReference type="SUPFAM" id="SSF48230">
    <property type="entry name" value="Chondroitin AC/alginate lyase"/>
    <property type="match status" value="1"/>
</dbReference>
<keyword evidence="2" id="KW-0732">Signal</keyword>
<dbReference type="InterPro" id="IPR008929">
    <property type="entry name" value="Chondroitin_lyas"/>
</dbReference>
<evidence type="ECO:0000313" key="7">
    <source>
        <dbReference type="Proteomes" id="UP001431532"/>
    </source>
</evidence>
<keyword evidence="4" id="KW-0456">Lyase</keyword>
<dbReference type="Proteomes" id="UP001431532">
    <property type="component" value="Unassembled WGS sequence"/>
</dbReference>
<evidence type="ECO:0000256" key="2">
    <source>
        <dbReference type="ARBA" id="ARBA00022729"/>
    </source>
</evidence>
<evidence type="ECO:0000256" key="4">
    <source>
        <dbReference type="ARBA" id="ARBA00023239"/>
    </source>
</evidence>
<dbReference type="Gene3D" id="2.70.98.70">
    <property type="match status" value="1"/>
</dbReference>
<dbReference type="Pfam" id="PF07940">
    <property type="entry name" value="Hepar_II_III_C"/>
    <property type="match status" value="1"/>
</dbReference>
<dbReference type="GO" id="GO:0016829">
    <property type="term" value="F:lyase activity"/>
    <property type="evidence" value="ECO:0007669"/>
    <property type="project" value="UniProtKB-KW"/>
</dbReference>
<feature type="domain" description="Heparinase II/III-like C-terminal" evidence="5">
    <location>
        <begin position="344"/>
        <end position="558"/>
    </location>
</feature>
<dbReference type="AlphaFoldDB" id="A0AAW6U737"/>
<keyword evidence="3" id="KW-0574">Periplasm</keyword>
<name>A0AAW6U737_9MOLU</name>
<dbReference type="PANTHER" id="PTHR39210:SF1">
    <property type="entry name" value="HEPARIN-SULFATE LYASE"/>
    <property type="match status" value="1"/>
</dbReference>
<protein>
    <submittedName>
        <fullName evidence="6">Heparinase II/III family protein</fullName>
    </submittedName>
</protein>